<evidence type="ECO:0000259" key="11">
    <source>
        <dbReference type="PROSITE" id="PS51918"/>
    </source>
</evidence>
<evidence type="ECO:0000259" key="10">
    <source>
        <dbReference type="PROSITE" id="PS51449"/>
    </source>
</evidence>
<dbReference type="NCBIfam" id="TIGR01579">
    <property type="entry name" value="MiaB-like-C"/>
    <property type="match status" value="1"/>
</dbReference>
<dbReference type="CDD" id="cd01335">
    <property type="entry name" value="Radical_SAM"/>
    <property type="match status" value="1"/>
</dbReference>
<reference evidence="12 13" key="1">
    <citation type="submission" date="2018-06" db="EMBL/GenBank/DDBJ databases">
        <title>Genomic Encyclopedia of Archaeal and Bacterial Type Strains, Phase II (KMG-II): from individual species to whole genera.</title>
        <authorList>
            <person name="Goeker M."/>
        </authorList>
    </citation>
    <scope>NUCLEOTIDE SEQUENCE [LARGE SCALE GENOMIC DNA]</scope>
    <source>
        <strain evidence="12 13">DSM 22011</strain>
    </source>
</reference>
<comment type="caution">
    <text evidence="12">The sequence shown here is derived from an EMBL/GenBank/DDBJ whole genome shotgun (WGS) entry which is preliminary data.</text>
</comment>
<dbReference type="SUPFAM" id="SSF102114">
    <property type="entry name" value="Radical SAM enzymes"/>
    <property type="match status" value="1"/>
</dbReference>
<dbReference type="SFLD" id="SFLDG01082">
    <property type="entry name" value="B12-binding_domain_containing"/>
    <property type="match status" value="1"/>
</dbReference>
<protein>
    <submittedName>
        <fullName evidence="12">Threonylcarbamoyladenosine tRNA methylthiotransferase MtaB</fullName>
    </submittedName>
</protein>
<keyword evidence="7" id="KW-0408">Iron</keyword>
<dbReference type="AlphaFoldDB" id="A0A327YUV8"/>
<feature type="domain" description="Radical SAM core" evidence="11">
    <location>
        <begin position="133"/>
        <end position="363"/>
    </location>
</feature>
<keyword evidence="6" id="KW-0479">Metal-binding</keyword>
<evidence type="ECO:0000313" key="13">
    <source>
        <dbReference type="Proteomes" id="UP000249165"/>
    </source>
</evidence>
<dbReference type="Gene3D" id="3.80.30.20">
    <property type="entry name" value="tm_1862 like domain"/>
    <property type="match status" value="1"/>
</dbReference>
<dbReference type="GO" id="GO:0006400">
    <property type="term" value="P:tRNA modification"/>
    <property type="evidence" value="ECO:0007669"/>
    <property type="project" value="InterPro"/>
</dbReference>
<keyword evidence="9" id="KW-0175">Coiled coil</keyword>
<keyword evidence="3" id="KW-0963">Cytoplasm</keyword>
<dbReference type="Proteomes" id="UP000249165">
    <property type="component" value="Unassembled WGS sequence"/>
</dbReference>
<dbReference type="GO" id="GO:0035599">
    <property type="term" value="F:aspartic acid methylthiotransferase activity"/>
    <property type="evidence" value="ECO:0007669"/>
    <property type="project" value="TreeGrafter"/>
</dbReference>
<dbReference type="OrthoDB" id="9805215at2"/>
<feature type="domain" description="MTTase N-terminal" evidence="10">
    <location>
        <begin position="2"/>
        <end position="113"/>
    </location>
</feature>
<evidence type="ECO:0000256" key="2">
    <source>
        <dbReference type="ARBA" id="ARBA00022485"/>
    </source>
</evidence>
<dbReference type="EMBL" id="QLMG01000001">
    <property type="protein sequence ID" value="RAK24126.1"/>
    <property type="molecule type" value="Genomic_DNA"/>
</dbReference>
<keyword evidence="2" id="KW-0004">4Fe-4S</keyword>
<dbReference type="InterPro" id="IPR013848">
    <property type="entry name" value="Methylthiotransferase_N"/>
</dbReference>
<evidence type="ECO:0000256" key="7">
    <source>
        <dbReference type="ARBA" id="ARBA00023004"/>
    </source>
</evidence>
<dbReference type="InterPro" id="IPR006638">
    <property type="entry name" value="Elp3/MiaA/NifB-like_rSAM"/>
</dbReference>
<comment type="cofactor">
    <cofactor evidence="1">
        <name>[4Fe-4S] cluster</name>
        <dbReference type="ChEBI" id="CHEBI:49883"/>
    </cofactor>
</comment>
<evidence type="ECO:0000256" key="4">
    <source>
        <dbReference type="ARBA" id="ARBA00022679"/>
    </source>
</evidence>
<dbReference type="PANTHER" id="PTHR43837">
    <property type="entry name" value="RIBOSOMAL PROTEIN S12 METHYLTHIOTRANSFERASE RIMO"/>
    <property type="match status" value="1"/>
</dbReference>
<dbReference type="Pfam" id="PF00919">
    <property type="entry name" value="UPF0004"/>
    <property type="match status" value="1"/>
</dbReference>
<keyword evidence="4 12" id="KW-0808">Transferase</keyword>
<dbReference type="GO" id="GO:0046872">
    <property type="term" value="F:metal ion binding"/>
    <property type="evidence" value="ECO:0007669"/>
    <property type="project" value="UniProtKB-KW"/>
</dbReference>
<keyword evidence="13" id="KW-1185">Reference proteome</keyword>
<dbReference type="SFLD" id="SFLDS00029">
    <property type="entry name" value="Radical_SAM"/>
    <property type="match status" value="1"/>
</dbReference>
<keyword evidence="8" id="KW-0411">Iron-sulfur</keyword>
<evidence type="ECO:0000256" key="1">
    <source>
        <dbReference type="ARBA" id="ARBA00001966"/>
    </source>
</evidence>
<dbReference type="InterPro" id="IPR005839">
    <property type="entry name" value="Methylthiotransferase"/>
</dbReference>
<dbReference type="PROSITE" id="PS01278">
    <property type="entry name" value="MTTASE_RADICAL"/>
    <property type="match status" value="1"/>
</dbReference>
<evidence type="ECO:0000256" key="6">
    <source>
        <dbReference type="ARBA" id="ARBA00022723"/>
    </source>
</evidence>
<evidence type="ECO:0000256" key="9">
    <source>
        <dbReference type="SAM" id="Coils"/>
    </source>
</evidence>
<name>A0A327YUV8_9RHOB</name>
<dbReference type="InterPro" id="IPR007197">
    <property type="entry name" value="rSAM"/>
</dbReference>
<evidence type="ECO:0000256" key="8">
    <source>
        <dbReference type="ARBA" id="ARBA00023014"/>
    </source>
</evidence>
<dbReference type="InterPro" id="IPR023404">
    <property type="entry name" value="rSAM_horseshoe"/>
</dbReference>
<dbReference type="Gene3D" id="3.40.50.12160">
    <property type="entry name" value="Methylthiotransferase, N-terminal domain"/>
    <property type="match status" value="1"/>
</dbReference>
<dbReference type="InterPro" id="IPR005840">
    <property type="entry name" value="Ribosomal_uS12_MeSTrfase_RimO"/>
</dbReference>
<keyword evidence="5" id="KW-0949">S-adenosyl-L-methionine</keyword>
<accession>A0A327YUV8</accession>
<dbReference type="RefSeq" id="WP_009506197.1">
    <property type="nucleotide sequence ID" value="NZ_LIGK01000002.1"/>
</dbReference>
<sequence length="417" mass="45627">MSAPKFTTLGCRLNAYETEAMKRLADEAGVGNAVVVNTCAVTAEAVRKARQEIRRLRRENPDARVIVTGCAAQIDPGSFAAMDEVDAVIGNTEKMAPDTWKGLSAGFIGDTERVQVNDIMSVTETAGHLIDGFGTRSRAYVQVQNGCDHRCTFCIIPYGRGNSRSVPAGVVVDQVKRLVQSGFNEVVLTGVDLTSWGADLPGTPRLGDLVMRLLRLTDVPRLRISSIDSIEADDNLMMAIATEPRLMPHLHLSLQHGDNLILKRMKRRHLRDDAIAFVQEARKLRPEITFGADIIAGFPTETEAHFENSLRLVEDCDLTWLHVFPYSARPGTPAAKIPARVDGRAIKDRAARLRAAGDAAVARHLVAQQGRTHRILMESPDMGRTEQFSEVNFAVPQTEGSIVTATITGRDGQRLTA</sequence>
<evidence type="ECO:0000313" key="12">
    <source>
        <dbReference type="EMBL" id="RAK24126.1"/>
    </source>
</evidence>
<dbReference type="InterPro" id="IPR006467">
    <property type="entry name" value="MiaB-like_bact"/>
</dbReference>
<dbReference type="NCBIfam" id="TIGR00089">
    <property type="entry name" value="MiaB/RimO family radical SAM methylthiotransferase"/>
    <property type="match status" value="1"/>
</dbReference>
<dbReference type="PROSITE" id="PS51918">
    <property type="entry name" value="RADICAL_SAM"/>
    <property type="match status" value="1"/>
</dbReference>
<evidence type="ECO:0000256" key="3">
    <source>
        <dbReference type="ARBA" id="ARBA00022490"/>
    </source>
</evidence>
<feature type="coiled-coil region" evidence="9">
    <location>
        <begin position="39"/>
        <end position="66"/>
    </location>
</feature>
<dbReference type="InterPro" id="IPR058240">
    <property type="entry name" value="rSAM_sf"/>
</dbReference>
<dbReference type="SMART" id="SM00729">
    <property type="entry name" value="Elp3"/>
    <property type="match status" value="1"/>
</dbReference>
<dbReference type="GO" id="GO:0005829">
    <property type="term" value="C:cytosol"/>
    <property type="evidence" value="ECO:0007669"/>
    <property type="project" value="TreeGrafter"/>
</dbReference>
<dbReference type="PANTHER" id="PTHR43837:SF1">
    <property type="entry name" value="RIBOSOMAL PROTEIN US12 METHYLTHIOTRANSFERASE RIMO"/>
    <property type="match status" value="1"/>
</dbReference>
<gene>
    <name evidence="12" type="ORF">ATI53_1001234</name>
</gene>
<dbReference type="Pfam" id="PF04055">
    <property type="entry name" value="Radical_SAM"/>
    <property type="match status" value="1"/>
</dbReference>
<dbReference type="InterPro" id="IPR020612">
    <property type="entry name" value="Methylthiotransferase_CS"/>
</dbReference>
<proteinExistence type="predicted"/>
<evidence type="ECO:0000256" key="5">
    <source>
        <dbReference type="ARBA" id="ARBA00022691"/>
    </source>
</evidence>
<dbReference type="InterPro" id="IPR038135">
    <property type="entry name" value="Methylthiotransferase_N_sf"/>
</dbReference>
<organism evidence="12 13">
    <name type="scientific">Salipiger aestuarii</name>
    <dbReference type="NCBI Taxonomy" id="568098"/>
    <lineage>
        <taxon>Bacteria</taxon>
        <taxon>Pseudomonadati</taxon>
        <taxon>Pseudomonadota</taxon>
        <taxon>Alphaproteobacteria</taxon>
        <taxon>Rhodobacterales</taxon>
        <taxon>Roseobacteraceae</taxon>
        <taxon>Salipiger</taxon>
    </lineage>
</organism>
<dbReference type="PROSITE" id="PS51449">
    <property type="entry name" value="MTTASE_N"/>
    <property type="match status" value="1"/>
</dbReference>
<dbReference type="GO" id="GO:0051539">
    <property type="term" value="F:4 iron, 4 sulfur cluster binding"/>
    <property type="evidence" value="ECO:0007669"/>
    <property type="project" value="UniProtKB-KW"/>
</dbReference>